<name>A0A485LPC0_9STRA</name>
<dbReference type="AlphaFoldDB" id="A0A485LPC0"/>
<keyword evidence="3" id="KW-1185">Reference proteome</keyword>
<organism evidence="2 3">
    <name type="scientific">Aphanomyces stellatus</name>
    <dbReference type="NCBI Taxonomy" id="120398"/>
    <lineage>
        <taxon>Eukaryota</taxon>
        <taxon>Sar</taxon>
        <taxon>Stramenopiles</taxon>
        <taxon>Oomycota</taxon>
        <taxon>Saprolegniomycetes</taxon>
        <taxon>Saprolegniales</taxon>
        <taxon>Verrucalvaceae</taxon>
        <taxon>Aphanomyces</taxon>
    </lineage>
</organism>
<evidence type="ECO:0000313" key="2">
    <source>
        <dbReference type="EMBL" id="VFU00652.1"/>
    </source>
</evidence>
<dbReference type="Gene3D" id="1.25.40.20">
    <property type="entry name" value="Ankyrin repeat-containing domain"/>
    <property type="match status" value="3"/>
</dbReference>
<dbReference type="SMART" id="SM00248">
    <property type="entry name" value="ANK"/>
    <property type="match status" value="4"/>
</dbReference>
<dbReference type="Proteomes" id="UP000332933">
    <property type="component" value="Unassembled WGS sequence"/>
</dbReference>
<gene>
    <name evidence="2" type="primary">Aste57867_24009</name>
    <name evidence="1" type="ORF">As57867_023936</name>
    <name evidence="2" type="ORF">ASTE57867_24009</name>
</gene>
<protein>
    <submittedName>
        <fullName evidence="2">Aste57867_24009 protein</fullName>
    </submittedName>
</protein>
<evidence type="ECO:0000313" key="1">
    <source>
        <dbReference type="EMBL" id="KAF0683928.1"/>
    </source>
</evidence>
<dbReference type="EMBL" id="VJMH01007338">
    <property type="protein sequence ID" value="KAF0683928.1"/>
    <property type="molecule type" value="Genomic_DNA"/>
</dbReference>
<dbReference type="SUPFAM" id="SSF48403">
    <property type="entry name" value="Ankyrin repeat"/>
    <property type="match status" value="1"/>
</dbReference>
<dbReference type="OrthoDB" id="88700at2759"/>
<accession>A0A485LPC0</accession>
<reference evidence="1" key="2">
    <citation type="submission" date="2019-06" db="EMBL/GenBank/DDBJ databases">
        <title>Genomics analysis of Aphanomyces spp. identifies a new class of oomycete effector associated with host adaptation.</title>
        <authorList>
            <person name="Gaulin E."/>
        </authorList>
    </citation>
    <scope>NUCLEOTIDE SEQUENCE</scope>
    <source>
        <strain evidence="1">CBS 578.67</strain>
    </source>
</reference>
<reference evidence="2 3" key="1">
    <citation type="submission" date="2019-03" db="EMBL/GenBank/DDBJ databases">
        <authorList>
            <person name="Gaulin E."/>
            <person name="Dumas B."/>
        </authorList>
    </citation>
    <scope>NUCLEOTIDE SEQUENCE [LARGE SCALE GENOMIC DNA]</scope>
    <source>
        <strain evidence="2">CBS 568.67</strain>
    </source>
</reference>
<sequence length="460" mass="50461">MPPMTACLQVLATADLLVSIAQFQPGHLHEDFMPLHKIRAPTLSSSIRFPAAEMATIGSLLSRWYEQCGSPSRVRRLCAALPHMPSILVLDAVYHGRLDVCQFLHATFDWNEFQALPLLDVAASGNQLAVLGWLESIAFPARGWRHAVVWCAQLNHAAMLEHLIDHRGLLCPSDAADAAAASGHLALLQWLLTRTTCSSVAMDDAAAHGHLDIVVFLHDRGARCSRHALSDALKGHHWDVARFLVAHRTEGVFPQFPTWVARSGDVDVARFLHELSSIRWTTQIMDEAASLGHLALVQWLHSHSPVGCTTVAMDYAAAKGHLEVVQFLVETRRMVHCVETGLVQAATNGHIDVVHYLLHKLPRGACTQEALNKAASNGQTKVVQYFLARLHRDIDPSEALVAAACKHNASMVQLLFDECGPQVLEDVLEKKGIWMRGFASDAVAFLKTSCPHVWAAPSVA</sequence>
<evidence type="ECO:0000313" key="3">
    <source>
        <dbReference type="Proteomes" id="UP000332933"/>
    </source>
</evidence>
<dbReference type="Pfam" id="PF12796">
    <property type="entry name" value="Ank_2"/>
    <property type="match status" value="1"/>
</dbReference>
<proteinExistence type="predicted"/>
<dbReference type="PANTHER" id="PTHR46586:SF3">
    <property type="entry name" value="ANKYRIN REPEAT-CONTAINING PROTEIN"/>
    <property type="match status" value="1"/>
</dbReference>
<dbReference type="InterPro" id="IPR052050">
    <property type="entry name" value="SecEffector_AnkRepeat"/>
</dbReference>
<dbReference type="InterPro" id="IPR036770">
    <property type="entry name" value="Ankyrin_rpt-contain_sf"/>
</dbReference>
<dbReference type="InterPro" id="IPR002110">
    <property type="entry name" value="Ankyrin_rpt"/>
</dbReference>
<dbReference type="PANTHER" id="PTHR46586">
    <property type="entry name" value="ANKYRIN REPEAT-CONTAINING PROTEIN"/>
    <property type="match status" value="1"/>
</dbReference>
<dbReference type="EMBL" id="CAADRA010007364">
    <property type="protein sequence ID" value="VFU00652.1"/>
    <property type="molecule type" value="Genomic_DNA"/>
</dbReference>